<feature type="chain" id="PRO_5045728648" evidence="2">
    <location>
        <begin position="29"/>
        <end position="409"/>
    </location>
</feature>
<dbReference type="Pfam" id="PF25975">
    <property type="entry name" value="CzcB_C"/>
    <property type="match status" value="1"/>
</dbReference>
<dbReference type="Gene3D" id="2.40.420.20">
    <property type="match status" value="1"/>
</dbReference>
<dbReference type="PANTHER" id="PTHR30469">
    <property type="entry name" value="MULTIDRUG RESISTANCE PROTEIN MDTA"/>
    <property type="match status" value="1"/>
</dbReference>
<dbReference type="SUPFAM" id="SSF111369">
    <property type="entry name" value="HlyD-like secretion proteins"/>
    <property type="match status" value="1"/>
</dbReference>
<feature type="signal peptide" evidence="2">
    <location>
        <begin position="1"/>
        <end position="28"/>
    </location>
</feature>
<comment type="similarity">
    <text evidence="1">Belongs to the membrane fusion protein (MFP) (TC 8.A.1) family.</text>
</comment>
<evidence type="ECO:0000259" key="4">
    <source>
        <dbReference type="Pfam" id="PF25975"/>
    </source>
</evidence>
<organism evidence="5 6">
    <name type="scientific">Methylobacterium goesingense</name>
    <dbReference type="NCBI Taxonomy" id="243690"/>
    <lineage>
        <taxon>Bacteria</taxon>
        <taxon>Pseudomonadati</taxon>
        <taxon>Pseudomonadota</taxon>
        <taxon>Alphaproteobacteria</taxon>
        <taxon>Hyphomicrobiales</taxon>
        <taxon>Methylobacteriaceae</taxon>
        <taxon>Methylobacterium</taxon>
    </lineage>
</organism>
<evidence type="ECO:0000256" key="2">
    <source>
        <dbReference type="SAM" id="SignalP"/>
    </source>
</evidence>
<dbReference type="Gene3D" id="2.40.50.100">
    <property type="match status" value="1"/>
</dbReference>
<dbReference type="Proteomes" id="UP001549145">
    <property type="component" value="Unassembled WGS sequence"/>
</dbReference>
<feature type="domain" description="CusB-like beta-barrel" evidence="3">
    <location>
        <begin position="246"/>
        <end position="314"/>
    </location>
</feature>
<dbReference type="Gene3D" id="1.10.287.470">
    <property type="entry name" value="Helix hairpin bin"/>
    <property type="match status" value="1"/>
</dbReference>
<dbReference type="PANTHER" id="PTHR30469:SF15">
    <property type="entry name" value="HLYD FAMILY OF SECRETION PROTEINS"/>
    <property type="match status" value="1"/>
</dbReference>
<feature type="domain" description="CzcB-like C-terminal circularly permuted SH3-like" evidence="4">
    <location>
        <begin position="322"/>
        <end position="379"/>
    </location>
</feature>
<keyword evidence="6" id="KW-1185">Reference proteome</keyword>
<accession>A0ABV2L7L3</accession>
<evidence type="ECO:0000256" key="1">
    <source>
        <dbReference type="ARBA" id="ARBA00009477"/>
    </source>
</evidence>
<evidence type="ECO:0000313" key="6">
    <source>
        <dbReference type="Proteomes" id="UP001549145"/>
    </source>
</evidence>
<dbReference type="Pfam" id="PF25954">
    <property type="entry name" value="Beta-barrel_RND_2"/>
    <property type="match status" value="1"/>
</dbReference>
<evidence type="ECO:0000259" key="3">
    <source>
        <dbReference type="Pfam" id="PF25954"/>
    </source>
</evidence>
<dbReference type="Gene3D" id="2.40.30.170">
    <property type="match status" value="1"/>
</dbReference>
<proteinExistence type="inferred from homology"/>
<dbReference type="EMBL" id="JBEPMM010000005">
    <property type="protein sequence ID" value="MET3692776.1"/>
    <property type="molecule type" value="Genomic_DNA"/>
</dbReference>
<name>A0ABV2L7L3_9HYPH</name>
<dbReference type="InterPro" id="IPR058649">
    <property type="entry name" value="CzcB_C"/>
</dbReference>
<sequence length="409" mass="42550">MCRHFTLHAGALALLAALSGLGMAGARAAEGPAVPDPAAVAPAVTVALAAPREVVERAVVTGTLVPRDEILVAPEVEGLRITELLVEEGAQVARGQPLARLSLEMVLTQEAANAAAIAKAEAAILQARSQIVQAEAAQVEANLALERTRSLIRTGNATAVTLEQRISTAQGNEGRLGAARGGLQLAEADLAAARAQGAEIALRRTRAEIRAPEAGIVSRRTARIGATATAAGEPMFRLIARGEIELEGEVPETWMPRLHVGDPARLDWDGGRTLLGRVRRIDPEIDRATRLGRVRISLDPDPTLRIGAFARGKVEVARRTSVAVPLSALLYGADGGASVFVVADARVEARTVEPGLSAEGAMEIRSGLKAGESVVARASSFLRDGDRVRAVVPSPVAPTPAKAADAAAR</sequence>
<dbReference type="RefSeq" id="WP_373321001.1">
    <property type="nucleotide sequence ID" value="NZ_BPQL01000190.1"/>
</dbReference>
<keyword evidence="2" id="KW-0732">Signal</keyword>
<evidence type="ECO:0000313" key="5">
    <source>
        <dbReference type="EMBL" id="MET3692776.1"/>
    </source>
</evidence>
<comment type="caution">
    <text evidence="5">The sequence shown here is derived from an EMBL/GenBank/DDBJ whole genome shotgun (WGS) entry which is preliminary data.</text>
</comment>
<protein>
    <submittedName>
        <fullName evidence="5">RND family efflux transporter MFP subunit</fullName>
    </submittedName>
</protein>
<dbReference type="InterPro" id="IPR006143">
    <property type="entry name" value="RND_pump_MFP"/>
</dbReference>
<reference evidence="5 6" key="1">
    <citation type="submission" date="2024-06" db="EMBL/GenBank/DDBJ databases">
        <title>Genomic Encyclopedia of Type Strains, Phase IV (KMG-IV): sequencing the most valuable type-strain genomes for metagenomic binning, comparative biology and taxonomic classification.</title>
        <authorList>
            <person name="Goeker M."/>
        </authorList>
    </citation>
    <scope>NUCLEOTIDE SEQUENCE [LARGE SCALE GENOMIC DNA]</scope>
    <source>
        <strain evidence="5 6">DSM 21331</strain>
    </source>
</reference>
<gene>
    <name evidence="5" type="ORF">ABID43_002316</name>
</gene>
<dbReference type="InterPro" id="IPR058792">
    <property type="entry name" value="Beta-barrel_RND_2"/>
</dbReference>
<dbReference type="NCBIfam" id="TIGR01730">
    <property type="entry name" value="RND_mfp"/>
    <property type="match status" value="1"/>
</dbReference>